<dbReference type="Proteomes" id="UP000823388">
    <property type="component" value="Chromosome 1K"/>
</dbReference>
<name>A0A8T0XP73_PANVG</name>
<reference evidence="3" key="1">
    <citation type="submission" date="2020-05" db="EMBL/GenBank/DDBJ databases">
        <title>WGS assembly of Panicum virgatum.</title>
        <authorList>
            <person name="Lovell J.T."/>
            <person name="Jenkins J."/>
            <person name="Shu S."/>
            <person name="Juenger T.E."/>
            <person name="Schmutz J."/>
        </authorList>
    </citation>
    <scope>NUCLEOTIDE SEQUENCE</scope>
    <source>
        <strain evidence="3">AP13</strain>
    </source>
</reference>
<proteinExistence type="predicted"/>
<dbReference type="Pfam" id="PF24095">
    <property type="entry name" value="DUF7378"/>
    <property type="match status" value="1"/>
</dbReference>
<dbReference type="EMBL" id="CM029037">
    <property type="protein sequence ID" value="KAG2661710.1"/>
    <property type="molecule type" value="Genomic_DNA"/>
</dbReference>
<keyword evidence="1" id="KW-1133">Transmembrane helix</keyword>
<keyword evidence="1" id="KW-0472">Membrane</keyword>
<gene>
    <name evidence="3" type="ORF">PVAP13_1KG265007</name>
</gene>
<feature type="transmembrane region" description="Helical" evidence="1">
    <location>
        <begin position="126"/>
        <end position="142"/>
    </location>
</feature>
<feature type="transmembrane region" description="Helical" evidence="1">
    <location>
        <begin position="53"/>
        <end position="74"/>
    </location>
</feature>
<evidence type="ECO:0000256" key="1">
    <source>
        <dbReference type="SAM" id="Phobius"/>
    </source>
</evidence>
<keyword evidence="4" id="KW-1185">Reference proteome</keyword>
<dbReference type="InterPro" id="IPR055802">
    <property type="entry name" value="DUF7378"/>
</dbReference>
<comment type="caution">
    <text evidence="3">The sequence shown here is derived from an EMBL/GenBank/DDBJ whole genome shotgun (WGS) entry which is preliminary data.</text>
</comment>
<dbReference type="AlphaFoldDB" id="A0A8T0XP73"/>
<feature type="transmembrane region" description="Helical" evidence="1">
    <location>
        <begin position="86"/>
        <end position="106"/>
    </location>
</feature>
<dbReference type="OrthoDB" id="684533at2759"/>
<evidence type="ECO:0000259" key="2">
    <source>
        <dbReference type="Pfam" id="PF24095"/>
    </source>
</evidence>
<sequence>MALLASTTVPEVELKMDNNVPHAIKLVMAMSSASPELTVGEHNKKLMISRSTLWILAVYRPSVFILFSAGTVYATRGWDYQWCLPVALLSIYQAAVMFALGHLALFVPRTPFAVCEALDEVGFKEIGLGVIISSAIVVLFFYNQPWVLVTWAGLLAALIAAVLKLWLCLVRVYGNELDS</sequence>
<evidence type="ECO:0000313" key="3">
    <source>
        <dbReference type="EMBL" id="KAG2661710.1"/>
    </source>
</evidence>
<feature type="transmembrane region" description="Helical" evidence="1">
    <location>
        <begin position="148"/>
        <end position="173"/>
    </location>
</feature>
<accession>A0A8T0XP73</accession>
<protein>
    <recommendedName>
        <fullName evidence="2">DUF7378 domain-containing protein</fullName>
    </recommendedName>
</protein>
<organism evidence="3 4">
    <name type="scientific">Panicum virgatum</name>
    <name type="common">Blackwell switchgrass</name>
    <dbReference type="NCBI Taxonomy" id="38727"/>
    <lineage>
        <taxon>Eukaryota</taxon>
        <taxon>Viridiplantae</taxon>
        <taxon>Streptophyta</taxon>
        <taxon>Embryophyta</taxon>
        <taxon>Tracheophyta</taxon>
        <taxon>Spermatophyta</taxon>
        <taxon>Magnoliopsida</taxon>
        <taxon>Liliopsida</taxon>
        <taxon>Poales</taxon>
        <taxon>Poaceae</taxon>
        <taxon>PACMAD clade</taxon>
        <taxon>Panicoideae</taxon>
        <taxon>Panicodae</taxon>
        <taxon>Paniceae</taxon>
        <taxon>Panicinae</taxon>
        <taxon>Panicum</taxon>
        <taxon>Panicum sect. Hiantes</taxon>
    </lineage>
</organism>
<keyword evidence="1" id="KW-0812">Transmembrane</keyword>
<evidence type="ECO:0000313" key="4">
    <source>
        <dbReference type="Proteomes" id="UP000823388"/>
    </source>
</evidence>
<feature type="domain" description="DUF7378" evidence="2">
    <location>
        <begin position="37"/>
        <end position="174"/>
    </location>
</feature>